<protein>
    <submittedName>
        <fullName evidence="1">Uncharacterized protein</fullName>
    </submittedName>
</protein>
<name>A0A343LEF8_9CAUD</name>
<keyword evidence="2" id="KW-1185">Reference proteome</keyword>
<dbReference type="KEGG" id="vg:55605603"/>
<dbReference type="GeneID" id="55605603"/>
<evidence type="ECO:0000313" key="2">
    <source>
        <dbReference type="Proteomes" id="UP000259796"/>
    </source>
</evidence>
<dbReference type="RefSeq" id="YP_009835530.1">
    <property type="nucleotide sequence ID" value="NC_048679.1"/>
</dbReference>
<organism evidence="1 2">
    <name type="scientific">Leptospira phage LE4</name>
    <dbReference type="NCBI Taxonomy" id="2041383"/>
    <lineage>
        <taxon>Viruses</taxon>
        <taxon>Duplodnaviria</taxon>
        <taxon>Heunggongvirae</taxon>
        <taxon>Uroviricota</taxon>
        <taxon>Caudoviricetes</taxon>
        <taxon>Nylescharonvirus</taxon>
        <taxon>Nylescharonvirus LE4</taxon>
    </lineage>
</organism>
<evidence type="ECO:0000313" key="1">
    <source>
        <dbReference type="EMBL" id="ATN95068.1"/>
    </source>
</evidence>
<reference evidence="1 2" key="1">
    <citation type="journal article" date="2018" name="Sci. Rep.">
        <title>Characterization of LE3 and LE4, the only lytic phages known to infect the spirochete Leptospira.</title>
        <authorList>
            <person name="Schiettekatte O."/>
            <person name="Vincent A.T."/>
            <person name="Malosse C."/>
            <person name="Lechat P."/>
            <person name="Chamot-Rooke J."/>
            <person name="Veyrier F.J."/>
            <person name="Picardeau M."/>
            <person name="Bourhy P."/>
        </authorList>
    </citation>
    <scope>NUCLEOTIDE SEQUENCE [LARGE SCALE GENOMIC DNA]</scope>
</reference>
<dbReference type="EMBL" id="MF974397">
    <property type="protein sequence ID" value="ATN95068.1"/>
    <property type="molecule type" value="Genomic_DNA"/>
</dbReference>
<proteinExistence type="predicted"/>
<accession>A0A343LEF8</accession>
<dbReference type="Proteomes" id="UP000259796">
    <property type="component" value="Segment"/>
</dbReference>
<sequence>MHKPSEALQQSARDILKRAGYQTGNLWHIDDVKIKCASEISDEDAMNILERAMDSEVISQEIYESIEYALDCEGFKTK</sequence>